<keyword evidence="10" id="KW-0238">DNA-binding</keyword>
<gene>
    <name evidence="18" type="ORF">GGR06_002257</name>
</gene>
<keyword evidence="4" id="KW-0808">Transferase</keyword>
<dbReference type="PANTHER" id="PTHR43547">
    <property type="entry name" value="TWO-COMPONENT HISTIDINE KINASE"/>
    <property type="match status" value="1"/>
</dbReference>
<dbReference type="SMART" id="SM00387">
    <property type="entry name" value="HATPase_c"/>
    <property type="match status" value="1"/>
</dbReference>
<dbReference type="SUPFAM" id="SSF52172">
    <property type="entry name" value="CheY-like"/>
    <property type="match status" value="1"/>
</dbReference>
<dbReference type="GO" id="GO:0003700">
    <property type="term" value="F:DNA-binding transcription factor activity"/>
    <property type="evidence" value="ECO:0007669"/>
    <property type="project" value="InterPro"/>
</dbReference>
<dbReference type="CDD" id="cd00075">
    <property type="entry name" value="HATPase"/>
    <property type="match status" value="1"/>
</dbReference>
<dbReference type="Gene3D" id="2.60.40.10">
    <property type="entry name" value="Immunoglobulins"/>
    <property type="match status" value="1"/>
</dbReference>
<feature type="signal peptide" evidence="14">
    <location>
        <begin position="1"/>
        <end position="20"/>
    </location>
</feature>
<dbReference type="SUPFAM" id="SSF63829">
    <property type="entry name" value="Calcium-dependent phosphotriesterase"/>
    <property type="match status" value="3"/>
</dbReference>
<evidence type="ECO:0000256" key="13">
    <source>
        <dbReference type="SAM" id="Phobius"/>
    </source>
</evidence>
<protein>
    <recommendedName>
        <fullName evidence="2">histidine kinase</fullName>
        <ecNumber evidence="2">2.7.13.3</ecNumber>
    </recommendedName>
</protein>
<proteinExistence type="predicted"/>
<dbReference type="Gene3D" id="2.130.10.10">
    <property type="entry name" value="YVTN repeat-like/Quinoprotein amine dehydrogenase"/>
    <property type="match status" value="3"/>
</dbReference>
<comment type="catalytic activity">
    <reaction evidence="1">
        <text>ATP + protein L-histidine = ADP + protein N-phospho-L-histidine.</text>
        <dbReference type="EC" id="2.7.13.3"/>
    </reaction>
</comment>
<keyword evidence="9" id="KW-0805">Transcription regulation</keyword>
<evidence type="ECO:0000256" key="7">
    <source>
        <dbReference type="ARBA" id="ARBA00022840"/>
    </source>
</evidence>
<dbReference type="InterPro" id="IPR036097">
    <property type="entry name" value="HisK_dim/P_sf"/>
</dbReference>
<feature type="domain" description="Response regulatory" evidence="17">
    <location>
        <begin position="1205"/>
        <end position="1321"/>
    </location>
</feature>
<dbReference type="FunFam" id="1.10.287.130:FF:000045">
    <property type="entry name" value="Two-component system sensor histidine kinase/response regulator"/>
    <property type="match status" value="1"/>
</dbReference>
<evidence type="ECO:0000256" key="8">
    <source>
        <dbReference type="ARBA" id="ARBA00023012"/>
    </source>
</evidence>
<dbReference type="InterPro" id="IPR018060">
    <property type="entry name" value="HTH_AraC"/>
</dbReference>
<keyword evidence="13" id="KW-0812">Transmembrane</keyword>
<dbReference type="SMART" id="SM00342">
    <property type="entry name" value="HTH_ARAC"/>
    <property type="match status" value="1"/>
</dbReference>
<evidence type="ECO:0000259" key="16">
    <source>
        <dbReference type="PROSITE" id="PS50109"/>
    </source>
</evidence>
<organism evidence="18 19">
    <name type="scientific">Bacteroides reticulotermitis</name>
    <dbReference type="NCBI Taxonomy" id="1133319"/>
    <lineage>
        <taxon>Bacteria</taxon>
        <taxon>Pseudomonadati</taxon>
        <taxon>Bacteroidota</taxon>
        <taxon>Bacteroidia</taxon>
        <taxon>Bacteroidales</taxon>
        <taxon>Bacteroidaceae</taxon>
        <taxon>Bacteroides</taxon>
    </lineage>
</organism>
<sequence length="1483" mass="169848">MRIKGIVFVLLHIYAIAVFAQPPHVFTQYTAEDGLEQRMIRRIMQDSKGFLWLATWDGLYRFDGQTFRNYKNHKADQFPLFIGNRINTIKEDKYGCIWLLDYNKRISRLNPLTEQITVVSNEDLLVNDFFVQANGHVWLVTENKGLLLAQTNAQDLSLHLRDVSKELNIPASERINAVKLDREGDEWILTDTGIYHYTSNKGLLIKASSKHRFYDMLETESGLFFTSDNGRIGQYNKERSQLDTIQLPTASRISVLRLIDKETLLCGTQNDGFFVMSVANQQWKHYTKKRFGEMPDNRVRNAYVDKHGEVWIEQEHVGITHFEPRTDKITHFILPDKNGKPISNGHHYQLVVEDSRGNLYIHPNGGGFAWYDRESKQLVPFYNRQLLDGWGDLDVITDVCLDKQDNVWISSFANGLEKITLKNKQFSLYASPQWQKGQVNSRAIFIDRDKRLWVGFQNMGVGVYDRNREFLGYLQSNGTLSSAESGMQVNAYSITQDHEGTIWIGTKGNGVIAAKAGSRSDTFALTHFSYNRSDVYSLSANDIWHIYEDKERRLWITTWDGGINYLEKDTQGSYRFINYRNKLKQYPIRSCAKARCITSDGEGRLWVATSDGLLVFDEKFGDPSQIRFNRITHIPGDKGSLNNNDITYVHLSARNELYVATFGGGLHKLISYKNEKAVFKSYTDKEGLLSNIVLSILDDADDNLWLSMMEGVSKFSPLNEHFENFSVKEFPLSIRFNDGNGCYSDADQKILFNTTQGVLCFNPAAVHKSTFTPSIVFTQLQLGNQVVLPNDSTGILELNLDATPQLVLTHRQNSFSISFAALDLNDPHNILYEYRLKGFESIWHKAGNTDYANYTNIPKGDYVLEVRSTNSDRVWVDNTRSLPIRILPSFWESPWGICLYIVLGILVAAAIFIYFRLRQKIRMEHQLSELRLQFFTNVSHELRTPLTLITGPVKNVLERDDLAPEIRNQLRVVDRNTNRMTNLINQILDFRKIQERKVQLSVQAITLVPFIRQLMECFNLLAEEHQIDFTLESNAPDIIVWADSDQLEKILFNLLSNAFKYTPNGKPIKIVLAEGEHEVRIEITDEGSGIPENKLKRLFERFESALVSQYMNQASTGLGLSLVKELMDMHKGSVSVQSRTGEGTSFVLHFRKGKAHFDAGTEFIRSNGNVPEIYDWKEELPLLTHEYEEEPHVERDTTDSENFGKVLIVEDNQELRYFLKTALQGVFSQIIEAADGAEGLEKAKDCLPDLIISDIMMPGKDGIELLRSLREDITISHIPVILLTAKSAIESRIQGIELGAEDYVTKPFSIAYLKVSVANILERRKRLQTYYRSWPLPTLLEETSQEPPVSVAEMLEGEQQALAGTITTNDQLFMKRLIDSIYKNLDNGNLKIEELTREVGVSRVIFYNKVKNLTGLSPVEFLKEVRLKQAAQLMQSDLNISQIAYQVGFNDVHYFSKCFRQQFGVTPTAYKNKEIQEQSDREE</sequence>
<evidence type="ECO:0000256" key="11">
    <source>
        <dbReference type="ARBA" id="ARBA00023163"/>
    </source>
</evidence>
<keyword evidence="7" id="KW-0067">ATP-binding</keyword>
<evidence type="ECO:0000256" key="6">
    <source>
        <dbReference type="ARBA" id="ARBA00022777"/>
    </source>
</evidence>
<keyword evidence="19" id="KW-1185">Reference proteome</keyword>
<dbReference type="FunFam" id="2.60.40.10:FF:000791">
    <property type="entry name" value="Two-component system sensor histidine kinase/response regulator"/>
    <property type="match status" value="1"/>
</dbReference>
<dbReference type="RefSeq" id="WP_183208650.1">
    <property type="nucleotide sequence ID" value="NZ_JACIER010000008.1"/>
</dbReference>
<dbReference type="EMBL" id="JACIER010000008">
    <property type="protein sequence ID" value="MBB4044463.1"/>
    <property type="molecule type" value="Genomic_DNA"/>
</dbReference>
<evidence type="ECO:0000256" key="10">
    <source>
        <dbReference type="ARBA" id="ARBA00023125"/>
    </source>
</evidence>
<keyword evidence="13" id="KW-1133">Transmembrane helix</keyword>
<dbReference type="Pfam" id="PF02518">
    <property type="entry name" value="HATPase_c"/>
    <property type="match status" value="1"/>
</dbReference>
<keyword evidence="3 12" id="KW-0597">Phosphoprotein</keyword>
<accession>A0A840D7N7</accession>
<dbReference type="SUPFAM" id="SSF46689">
    <property type="entry name" value="Homeodomain-like"/>
    <property type="match status" value="1"/>
</dbReference>
<dbReference type="InterPro" id="IPR011006">
    <property type="entry name" value="CheY-like_superfamily"/>
</dbReference>
<dbReference type="InterPro" id="IPR018062">
    <property type="entry name" value="HTH_AraC-typ_CS"/>
</dbReference>
<dbReference type="PROSITE" id="PS00041">
    <property type="entry name" value="HTH_ARAC_FAMILY_1"/>
    <property type="match status" value="1"/>
</dbReference>
<dbReference type="FunFam" id="3.30.565.10:FF:000037">
    <property type="entry name" value="Hybrid sensor histidine kinase/response regulator"/>
    <property type="match status" value="1"/>
</dbReference>
<dbReference type="Pfam" id="PF12833">
    <property type="entry name" value="HTH_18"/>
    <property type="match status" value="1"/>
</dbReference>
<dbReference type="PRINTS" id="PR00344">
    <property type="entry name" value="BCTRLSENSOR"/>
</dbReference>
<evidence type="ECO:0000256" key="3">
    <source>
        <dbReference type="ARBA" id="ARBA00022553"/>
    </source>
</evidence>
<feature type="modified residue" description="4-aspartylphosphate" evidence="12">
    <location>
        <position position="1254"/>
    </location>
</feature>
<evidence type="ECO:0000259" key="15">
    <source>
        <dbReference type="PROSITE" id="PS01124"/>
    </source>
</evidence>
<evidence type="ECO:0000313" key="19">
    <source>
        <dbReference type="Proteomes" id="UP000560658"/>
    </source>
</evidence>
<dbReference type="SMART" id="SM00448">
    <property type="entry name" value="REC"/>
    <property type="match status" value="1"/>
</dbReference>
<dbReference type="Pfam" id="PF00072">
    <property type="entry name" value="Response_reg"/>
    <property type="match status" value="1"/>
</dbReference>
<dbReference type="InterPro" id="IPR013783">
    <property type="entry name" value="Ig-like_fold"/>
</dbReference>
<dbReference type="InterPro" id="IPR005467">
    <property type="entry name" value="His_kinase_dom"/>
</dbReference>
<dbReference type="Proteomes" id="UP000560658">
    <property type="component" value="Unassembled WGS sequence"/>
</dbReference>
<keyword evidence="11" id="KW-0804">Transcription</keyword>
<feature type="domain" description="HTH araC/xylS-type" evidence="15">
    <location>
        <begin position="1375"/>
        <end position="1473"/>
    </location>
</feature>
<dbReference type="Gene3D" id="1.10.287.130">
    <property type="match status" value="1"/>
</dbReference>
<feature type="transmembrane region" description="Helical" evidence="13">
    <location>
        <begin position="894"/>
        <end position="915"/>
    </location>
</feature>
<evidence type="ECO:0000256" key="12">
    <source>
        <dbReference type="PROSITE-ProRule" id="PRU00169"/>
    </source>
</evidence>
<dbReference type="PROSITE" id="PS01124">
    <property type="entry name" value="HTH_ARAC_FAMILY_2"/>
    <property type="match status" value="1"/>
</dbReference>
<dbReference type="Gene3D" id="3.40.50.2300">
    <property type="match status" value="1"/>
</dbReference>
<dbReference type="GO" id="GO:0043565">
    <property type="term" value="F:sequence-specific DNA binding"/>
    <property type="evidence" value="ECO:0007669"/>
    <property type="project" value="InterPro"/>
</dbReference>
<evidence type="ECO:0000313" key="18">
    <source>
        <dbReference type="EMBL" id="MBB4044463.1"/>
    </source>
</evidence>
<keyword evidence="13" id="KW-0472">Membrane</keyword>
<dbReference type="Pfam" id="PF00512">
    <property type="entry name" value="HisKA"/>
    <property type="match status" value="1"/>
</dbReference>
<dbReference type="InterPro" id="IPR015943">
    <property type="entry name" value="WD40/YVTN_repeat-like_dom_sf"/>
</dbReference>
<dbReference type="GO" id="GO:0005524">
    <property type="term" value="F:ATP binding"/>
    <property type="evidence" value="ECO:0007669"/>
    <property type="project" value="UniProtKB-KW"/>
</dbReference>
<dbReference type="CDD" id="cd17574">
    <property type="entry name" value="REC_OmpR"/>
    <property type="match status" value="1"/>
</dbReference>
<dbReference type="Gene3D" id="3.30.565.10">
    <property type="entry name" value="Histidine kinase-like ATPase, C-terminal domain"/>
    <property type="match status" value="1"/>
</dbReference>
<dbReference type="InterPro" id="IPR004358">
    <property type="entry name" value="Sig_transdc_His_kin-like_C"/>
</dbReference>
<dbReference type="Pfam" id="PF07495">
    <property type="entry name" value="Y_Y_Y"/>
    <property type="match status" value="1"/>
</dbReference>
<keyword evidence="14" id="KW-0732">Signal</keyword>
<dbReference type="Gene3D" id="1.10.10.60">
    <property type="entry name" value="Homeodomain-like"/>
    <property type="match status" value="2"/>
</dbReference>
<dbReference type="PROSITE" id="PS50109">
    <property type="entry name" value="HIS_KIN"/>
    <property type="match status" value="1"/>
</dbReference>
<evidence type="ECO:0000256" key="5">
    <source>
        <dbReference type="ARBA" id="ARBA00022741"/>
    </source>
</evidence>
<keyword evidence="5" id="KW-0547">Nucleotide-binding</keyword>
<dbReference type="PANTHER" id="PTHR43547:SF2">
    <property type="entry name" value="HYBRID SIGNAL TRANSDUCTION HISTIDINE KINASE C"/>
    <property type="match status" value="1"/>
</dbReference>
<dbReference type="InterPro" id="IPR011110">
    <property type="entry name" value="Reg_prop"/>
</dbReference>
<evidence type="ECO:0000256" key="14">
    <source>
        <dbReference type="SAM" id="SignalP"/>
    </source>
</evidence>
<dbReference type="EC" id="2.7.13.3" evidence="2"/>
<dbReference type="CDD" id="cd00082">
    <property type="entry name" value="HisKA"/>
    <property type="match status" value="1"/>
</dbReference>
<dbReference type="SMART" id="SM00388">
    <property type="entry name" value="HisKA"/>
    <property type="match status" value="1"/>
</dbReference>
<comment type="caution">
    <text evidence="18">The sequence shown here is derived from an EMBL/GenBank/DDBJ whole genome shotgun (WGS) entry which is preliminary data.</text>
</comment>
<dbReference type="InterPro" id="IPR001789">
    <property type="entry name" value="Sig_transdc_resp-reg_receiver"/>
</dbReference>
<feature type="chain" id="PRO_5032884061" description="histidine kinase" evidence="14">
    <location>
        <begin position="21"/>
        <end position="1483"/>
    </location>
</feature>
<dbReference type="PROSITE" id="PS50110">
    <property type="entry name" value="RESPONSE_REGULATORY"/>
    <property type="match status" value="1"/>
</dbReference>
<dbReference type="InterPro" id="IPR036890">
    <property type="entry name" value="HATPase_C_sf"/>
</dbReference>
<dbReference type="GO" id="GO:0000155">
    <property type="term" value="F:phosphorelay sensor kinase activity"/>
    <property type="evidence" value="ECO:0007669"/>
    <property type="project" value="InterPro"/>
</dbReference>
<dbReference type="InterPro" id="IPR003661">
    <property type="entry name" value="HisK_dim/P_dom"/>
</dbReference>
<dbReference type="InterPro" id="IPR011123">
    <property type="entry name" value="Y_Y_Y"/>
</dbReference>
<evidence type="ECO:0000256" key="2">
    <source>
        <dbReference type="ARBA" id="ARBA00012438"/>
    </source>
</evidence>
<feature type="domain" description="Histidine kinase" evidence="16">
    <location>
        <begin position="937"/>
        <end position="1154"/>
    </location>
</feature>
<dbReference type="InterPro" id="IPR003594">
    <property type="entry name" value="HATPase_dom"/>
</dbReference>
<reference evidence="18" key="1">
    <citation type="submission" date="2020-08" db="EMBL/GenBank/DDBJ databases">
        <title>Genomic Encyclopedia of Type Strains, Phase IV (KMG-IV): sequencing the most valuable type-strain genomes for metagenomic binning, comparative biology and taxonomic classification.</title>
        <authorList>
            <person name="Goeker M."/>
        </authorList>
    </citation>
    <scope>NUCLEOTIDE SEQUENCE [LARGE SCALE GENOMIC DNA]</scope>
    <source>
        <strain evidence="18">DSM 105720</strain>
    </source>
</reference>
<dbReference type="Pfam" id="PF07494">
    <property type="entry name" value="Reg_prop"/>
    <property type="match status" value="2"/>
</dbReference>
<evidence type="ECO:0000256" key="1">
    <source>
        <dbReference type="ARBA" id="ARBA00000085"/>
    </source>
</evidence>
<dbReference type="SUPFAM" id="SSF55874">
    <property type="entry name" value="ATPase domain of HSP90 chaperone/DNA topoisomerase II/histidine kinase"/>
    <property type="match status" value="1"/>
</dbReference>
<evidence type="ECO:0000256" key="4">
    <source>
        <dbReference type="ARBA" id="ARBA00022679"/>
    </source>
</evidence>
<dbReference type="InterPro" id="IPR009057">
    <property type="entry name" value="Homeodomain-like_sf"/>
</dbReference>
<keyword evidence="6 18" id="KW-0418">Kinase</keyword>
<evidence type="ECO:0000259" key="17">
    <source>
        <dbReference type="PROSITE" id="PS50110"/>
    </source>
</evidence>
<keyword evidence="8" id="KW-0902">Two-component regulatory system</keyword>
<name>A0A840D7N7_9BACE</name>
<dbReference type="SUPFAM" id="SSF47384">
    <property type="entry name" value="Homodimeric domain of signal transducing histidine kinase"/>
    <property type="match status" value="1"/>
</dbReference>
<evidence type="ECO:0000256" key="9">
    <source>
        <dbReference type="ARBA" id="ARBA00023015"/>
    </source>
</evidence>